<dbReference type="InterPro" id="IPR010982">
    <property type="entry name" value="Lambda_DNA-bd_dom_sf"/>
</dbReference>
<dbReference type="SUPFAM" id="SSF51182">
    <property type="entry name" value="RmlC-like cupins"/>
    <property type="match status" value="1"/>
</dbReference>
<evidence type="ECO:0000259" key="3">
    <source>
        <dbReference type="PROSITE" id="PS50943"/>
    </source>
</evidence>
<keyword evidence="1" id="KW-0238">DNA-binding</keyword>
<sequence length="211" mass="23185">MTPRTDPPRGFPHDGEVAHPDASPDLTPIVGANLRRLRVKRGLSLERLAKQSGVSRAMLGQVELGQSTPTINVLWKISLALDVPFSALLGGAGSTPRVSLLPLERARMLMSRDGAFRSRALFPFDTRRAVEFYELRLTAHGAEHADPHPPGTTENLVVQAGALKLTVDRESFTLATGDAIYFEADRPHIYENPGDVETVMYLVMTYARDAR</sequence>
<dbReference type="Gene3D" id="2.60.120.10">
    <property type="entry name" value="Jelly Rolls"/>
    <property type="match status" value="1"/>
</dbReference>
<dbReference type="InterPro" id="IPR013096">
    <property type="entry name" value="Cupin_2"/>
</dbReference>
<dbReference type="PROSITE" id="PS50943">
    <property type="entry name" value="HTH_CROC1"/>
    <property type="match status" value="1"/>
</dbReference>
<evidence type="ECO:0000256" key="1">
    <source>
        <dbReference type="ARBA" id="ARBA00023125"/>
    </source>
</evidence>
<feature type="region of interest" description="Disordered" evidence="2">
    <location>
        <begin position="1"/>
        <end position="25"/>
    </location>
</feature>
<dbReference type="SMART" id="SM00530">
    <property type="entry name" value="HTH_XRE"/>
    <property type="match status" value="1"/>
</dbReference>
<dbReference type="InterPro" id="IPR011051">
    <property type="entry name" value="RmlC_Cupin_sf"/>
</dbReference>
<dbReference type="CDD" id="cd02209">
    <property type="entry name" value="cupin_XRE_C"/>
    <property type="match status" value="1"/>
</dbReference>
<protein>
    <submittedName>
        <fullName evidence="4">XRE family transcriptional regulator</fullName>
    </submittedName>
</protein>
<evidence type="ECO:0000256" key="2">
    <source>
        <dbReference type="SAM" id="MobiDB-lite"/>
    </source>
</evidence>
<dbReference type="InterPro" id="IPR014710">
    <property type="entry name" value="RmlC-like_jellyroll"/>
</dbReference>
<dbReference type="RefSeq" id="WP_394822544.1">
    <property type="nucleotide sequence ID" value="NZ_CP089984.1"/>
</dbReference>
<name>A0ABZ2LPT6_9BACT</name>
<dbReference type="EMBL" id="CP089984">
    <property type="protein sequence ID" value="WXB12924.1"/>
    <property type="molecule type" value="Genomic_DNA"/>
</dbReference>
<organism evidence="4 5">
    <name type="scientific">Pendulispora albinea</name>
    <dbReference type="NCBI Taxonomy" id="2741071"/>
    <lineage>
        <taxon>Bacteria</taxon>
        <taxon>Pseudomonadati</taxon>
        <taxon>Myxococcota</taxon>
        <taxon>Myxococcia</taxon>
        <taxon>Myxococcales</taxon>
        <taxon>Sorangiineae</taxon>
        <taxon>Pendulisporaceae</taxon>
        <taxon>Pendulispora</taxon>
    </lineage>
</organism>
<dbReference type="Pfam" id="PF07883">
    <property type="entry name" value="Cupin_2"/>
    <property type="match status" value="1"/>
</dbReference>
<dbReference type="Gene3D" id="1.10.260.40">
    <property type="entry name" value="lambda repressor-like DNA-binding domains"/>
    <property type="match status" value="1"/>
</dbReference>
<gene>
    <name evidence="4" type="ORF">LZC94_34375</name>
</gene>
<evidence type="ECO:0000313" key="5">
    <source>
        <dbReference type="Proteomes" id="UP001370348"/>
    </source>
</evidence>
<proteinExistence type="predicted"/>
<dbReference type="InterPro" id="IPR050807">
    <property type="entry name" value="TransReg_Diox_bact_type"/>
</dbReference>
<dbReference type="SUPFAM" id="SSF47413">
    <property type="entry name" value="lambda repressor-like DNA-binding domains"/>
    <property type="match status" value="1"/>
</dbReference>
<dbReference type="Proteomes" id="UP001370348">
    <property type="component" value="Chromosome"/>
</dbReference>
<dbReference type="CDD" id="cd00093">
    <property type="entry name" value="HTH_XRE"/>
    <property type="match status" value="1"/>
</dbReference>
<dbReference type="InterPro" id="IPR001387">
    <property type="entry name" value="Cro/C1-type_HTH"/>
</dbReference>
<dbReference type="PANTHER" id="PTHR46797:SF1">
    <property type="entry name" value="METHYLPHOSPHONATE SYNTHASE"/>
    <property type="match status" value="1"/>
</dbReference>
<dbReference type="PANTHER" id="PTHR46797">
    <property type="entry name" value="HTH-TYPE TRANSCRIPTIONAL REGULATOR"/>
    <property type="match status" value="1"/>
</dbReference>
<evidence type="ECO:0000313" key="4">
    <source>
        <dbReference type="EMBL" id="WXB12924.1"/>
    </source>
</evidence>
<accession>A0ABZ2LPT6</accession>
<reference evidence="4 5" key="1">
    <citation type="submission" date="2021-12" db="EMBL/GenBank/DDBJ databases">
        <title>Discovery of the Pendulisporaceae a myxobacterial family with distinct sporulation behavior and unique specialized metabolism.</title>
        <authorList>
            <person name="Garcia R."/>
            <person name="Popoff A."/>
            <person name="Bader C.D."/>
            <person name="Loehr J."/>
            <person name="Walesch S."/>
            <person name="Walt C."/>
            <person name="Boldt J."/>
            <person name="Bunk B."/>
            <person name="Haeckl F.J.F.P.J."/>
            <person name="Gunesch A.P."/>
            <person name="Birkelbach J."/>
            <person name="Nuebel U."/>
            <person name="Pietschmann T."/>
            <person name="Bach T."/>
            <person name="Mueller R."/>
        </authorList>
    </citation>
    <scope>NUCLEOTIDE SEQUENCE [LARGE SCALE GENOMIC DNA]</scope>
    <source>
        <strain evidence="4 5">MSr11954</strain>
    </source>
</reference>
<dbReference type="Pfam" id="PF01381">
    <property type="entry name" value="HTH_3"/>
    <property type="match status" value="1"/>
</dbReference>
<keyword evidence="5" id="KW-1185">Reference proteome</keyword>
<feature type="domain" description="HTH cro/C1-type" evidence="3">
    <location>
        <begin position="34"/>
        <end position="88"/>
    </location>
</feature>